<dbReference type="KEGG" id="sbk:SHEWBE_3541"/>
<accession>A0A330M804</accession>
<dbReference type="AlphaFoldDB" id="A0A330M804"/>
<gene>
    <name evidence="1" type="ORF">SHEWBE_3541</name>
</gene>
<dbReference type="EMBL" id="LS483452">
    <property type="protein sequence ID" value="SQH77504.1"/>
    <property type="molecule type" value="Genomic_DNA"/>
</dbReference>
<sequence length="198" mass="22556">MLNWPFYQDVFKNEKFHSLSESRRPLDNCSCVVLLTYILVGMAATRIGSVPAGRIIARDSAYEREARMLNWPFYQDVFKNEKFHSLSESRRPLDNCSCVVLLTYILVGMAATRIGSVPAGRIIARDSAYEREARMLNWPFYQDVFKNEKFHSLSESRRPLDNCSCVVLLTYILVGMAATRIGSVPEGRIIARDSAYSP</sequence>
<evidence type="ECO:0000313" key="1">
    <source>
        <dbReference type="EMBL" id="SQH77504.1"/>
    </source>
</evidence>
<name>A0A330M804_9GAMM</name>
<reference evidence="2" key="1">
    <citation type="submission" date="2018-06" db="EMBL/GenBank/DDBJ databases">
        <authorList>
            <person name="Cea G.-C."/>
            <person name="William W."/>
        </authorList>
    </citation>
    <scope>NUCLEOTIDE SEQUENCE [LARGE SCALE GENOMIC DNA]</scope>
    <source>
        <strain evidence="2">DB21MT-2</strain>
    </source>
</reference>
<evidence type="ECO:0000313" key="2">
    <source>
        <dbReference type="Proteomes" id="UP000250123"/>
    </source>
</evidence>
<dbReference type="Proteomes" id="UP000250123">
    <property type="component" value="Chromosome SHEWBE"/>
</dbReference>
<organism evidence="1 2">
    <name type="scientific">Shewanella benthica</name>
    <dbReference type="NCBI Taxonomy" id="43661"/>
    <lineage>
        <taxon>Bacteria</taxon>
        <taxon>Pseudomonadati</taxon>
        <taxon>Pseudomonadota</taxon>
        <taxon>Gammaproteobacteria</taxon>
        <taxon>Alteromonadales</taxon>
        <taxon>Shewanellaceae</taxon>
        <taxon>Shewanella</taxon>
    </lineage>
</organism>
<protein>
    <submittedName>
        <fullName evidence="1">Uncharacterized protein</fullName>
    </submittedName>
</protein>
<proteinExistence type="predicted"/>